<evidence type="ECO:0000313" key="1">
    <source>
        <dbReference type="EMBL" id="QEL17377.1"/>
    </source>
</evidence>
<sequence>MPRVTKLSKWLASSVNTVPNRSYRHRVLKETSGGWQEVEAQLKRYFRRAHSDAVRRLRRLATGSLHPLRRKKSFSDPAKNYPHALDLTTLKGYFGEVISSAVAESFDVCGHNDWEVPGFLFRVHVGLFQKLEAQRLTGGPIGAPFGRTGDDSLAFRRDDSGAITGVLYCEAKCSAEHDTSLIADAHEKVNGPGPLDVLSIIEMLLDSREADSDKWVDALRTYRETLPHGIIPRFDVVCYTCGKSPTLNPTWMDTKGPHPSYKPSGRQLESVEIHLLNVVKTIRAIYSPEGWA</sequence>
<keyword evidence="2" id="KW-1185">Reference proteome</keyword>
<reference evidence="2" key="1">
    <citation type="submission" date="2019-08" db="EMBL/GenBank/DDBJ databases">
        <title>Limnoglobus roseus gen. nov., sp. nov., a novel freshwater planctomycete with a giant genome from the family Gemmataceae.</title>
        <authorList>
            <person name="Kulichevskaya I.S."/>
            <person name="Naumoff D.G."/>
            <person name="Miroshnikov K."/>
            <person name="Ivanova A."/>
            <person name="Philippov D.A."/>
            <person name="Hakobyan A."/>
            <person name="Rijpstra I.C."/>
            <person name="Sinninghe Damste J.S."/>
            <person name="Liesack W."/>
            <person name="Dedysh S.N."/>
        </authorList>
    </citation>
    <scope>NUCLEOTIDE SEQUENCE [LARGE SCALE GENOMIC DNA]</scope>
    <source>
        <strain evidence="2">PX52</strain>
    </source>
</reference>
<accession>A0A5C1AGT5</accession>
<name>A0A5C1AGT5_9BACT</name>
<dbReference type="EMBL" id="CP042425">
    <property type="protein sequence ID" value="QEL17377.1"/>
    <property type="molecule type" value="Genomic_DNA"/>
</dbReference>
<evidence type="ECO:0000313" key="2">
    <source>
        <dbReference type="Proteomes" id="UP000324974"/>
    </source>
</evidence>
<protein>
    <submittedName>
        <fullName evidence="1">Uncharacterized protein</fullName>
    </submittedName>
</protein>
<dbReference type="KEGG" id="lrs:PX52LOC_04362"/>
<organism evidence="1 2">
    <name type="scientific">Limnoglobus roseus</name>
    <dbReference type="NCBI Taxonomy" id="2598579"/>
    <lineage>
        <taxon>Bacteria</taxon>
        <taxon>Pseudomonadati</taxon>
        <taxon>Planctomycetota</taxon>
        <taxon>Planctomycetia</taxon>
        <taxon>Gemmatales</taxon>
        <taxon>Gemmataceae</taxon>
        <taxon>Limnoglobus</taxon>
    </lineage>
</organism>
<dbReference type="AlphaFoldDB" id="A0A5C1AGT5"/>
<dbReference type="Proteomes" id="UP000324974">
    <property type="component" value="Chromosome"/>
</dbReference>
<proteinExistence type="predicted"/>
<gene>
    <name evidence="1" type="ORF">PX52LOC_04362</name>
</gene>